<dbReference type="Gene3D" id="1.10.3720.10">
    <property type="entry name" value="MetI-like"/>
    <property type="match status" value="2"/>
</dbReference>
<gene>
    <name evidence="10" type="ORF">C4N9_08140</name>
</gene>
<evidence type="ECO:0000313" key="10">
    <source>
        <dbReference type="EMBL" id="PWE29703.1"/>
    </source>
</evidence>
<dbReference type="EMBL" id="QEYD01000004">
    <property type="protein sequence ID" value="PWE29703.1"/>
    <property type="molecule type" value="Genomic_DNA"/>
</dbReference>
<accession>A0A2U2CCU4</accession>
<feature type="domain" description="ABC transmembrane type-1" evidence="9">
    <location>
        <begin position="61"/>
        <end position="269"/>
    </location>
</feature>
<keyword evidence="4" id="KW-0997">Cell inner membrane</keyword>
<keyword evidence="7 8" id="KW-0472">Membrane</keyword>
<feature type="transmembrane region" description="Helical" evidence="8">
    <location>
        <begin position="533"/>
        <end position="552"/>
    </location>
</feature>
<sequence length="568" mass="59045">MRLKPTLGGEGLTLAALLVFAAALMVTPLALLLRTGLMAEGLPTLQPMLDALTSRPVPRALWHSLESAALSAGLALVIGVGVALVVGLTDLRGKAVFTFLLLIPMMIPPHVTAIAWTQALGPSSPLLGALGLAPPPGTPHPLYGRGGVIALLAVQSMPLVFLVTLAALRSLPREMAEAARIAGARAPRLLGRVILPLLAPSLLAAYALAFVSALGNFGIPALLGIPGRYITLPVLIWQRLSSFGPSMLADVAVLSALMALLAIAVVAVQMTLARRFRAALIGPAQAPLSLRLGRWRPATEAAMTALVLVTLALPMAALFGTALVPTYGVALSWQTLTFDNFAEVLFRQGVTARAFLNSTLAASAAALILSGLGALTARLIAGRARGPRRAGLALSSLAETTYAIPGLVISIAFILTFLRPLPGLGVSIYNTLWIIVLAYLCAFFAVALKPVTAACLQLDPALDEAARVAGAGWGRRLTRIFLPLIAPAAASGAILVFLTAYNEVTVSALLWSTGTETIGTAIYNYEDGGYTTLAAAMAAVTVVATVVLMALLDLLGRRLPPGVVPWRL</sequence>
<evidence type="ECO:0000256" key="1">
    <source>
        <dbReference type="ARBA" id="ARBA00004429"/>
    </source>
</evidence>
<feature type="transmembrane region" description="Helical" evidence="8">
    <location>
        <begin position="427"/>
        <end position="448"/>
    </location>
</feature>
<feature type="transmembrane region" description="Helical" evidence="8">
    <location>
        <begin position="12"/>
        <end position="33"/>
    </location>
</feature>
<feature type="transmembrane region" description="Helical" evidence="8">
    <location>
        <begin position="148"/>
        <end position="168"/>
    </location>
</feature>
<dbReference type="InterPro" id="IPR035906">
    <property type="entry name" value="MetI-like_sf"/>
</dbReference>
<evidence type="ECO:0000259" key="9">
    <source>
        <dbReference type="PROSITE" id="PS50928"/>
    </source>
</evidence>
<keyword evidence="5 8" id="KW-0812">Transmembrane</keyword>
<proteinExistence type="inferred from homology"/>
<keyword evidence="6 8" id="KW-1133">Transmembrane helix</keyword>
<evidence type="ECO:0000256" key="8">
    <source>
        <dbReference type="RuleBase" id="RU363032"/>
    </source>
</evidence>
<dbReference type="PROSITE" id="PS50928">
    <property type="entry name" value="ABC_TM1"/>
    <property type="match status" value="2"/>
</dbReference>
<feature type="transmembrane region" description="Helical" evidence="8">
    <location>
        <begin position="248"/>
        <end position="270"/>
    </location>
</feature>
<evidence type="ECO:0000256" key="6">
    <source>
        <dbReference type="ARBA" id="ARBA00022989"/>
    </source>
</evidence>
<evidence type="ECO:0000256" key="7">
    <source>
        <dbReference type="ARBA" id="ARBA00023136"/>
    </source>
</evidence>
<feature type="transmembrane region" description="Helical" evidence="8">
    <location>
        <begin position="68"/>
        <end position="88"/>
    </location>
</feature>
<dbReference type="Proteomes" id="UP000244940">
    <property type="component" value="Unassembled WGS sequence"/>
</dbReference>
<evidence type="ECO:0000313" key="11">
    <source>
        <dbReference type="Proteomes" id="UP000244940"/>
    </source>
</evidence>
<dbReference type="GeneID" id="94364857"/>
<feature type="transmembrane region" description="Helical" evidence="8">
    <location>
        <begin position="189"/>
        <end position="211"/>
    </location>
</feature>
<dbReference type="GO" id="GO:0055085">
    <property type="term" value="P:transmembrane transport"/>
    <property type="evidence" value="ECO:0007669"/>
    <property type="project" value="InterPro"/>
</dbReference>
<evidence type="ECO:0000256" key="2">
    <source>
        <dbReference type="ARBA" id="ARBA00022448"/>
    </source>
</evidence>
<feature type="transmembrane region" description="Helical" evidence="8">
    <location>
        <begin position="480"/>
        <end position="501"/>
    </location>
</feature>
<dbReference type="RefSeq" id="WP_109532816.1">
    <property type="nucleotide sequence ID" value="NZ_QEYD01000004.1"/>
</dbReference>
<dbReference type="Pfam" id="PF00528">
    <property type="entry name" value="BPD_transp_1"/>
    <property type="match status" value="2"/>
</dbReference>
<keyword evidence="3" id="KW-1003">Cell membrane</keyword>
<dbReference type="OrthoDB" id="27542at2"/>
<protein>
    <submittedName>
        <fullName evidence="10">ABC transporter permease</fullName>
    </submittedName>
</protein>
<evidence type="ECO:0000256" key="5">
    <source>
        <dbReference type="ARBA" id="ARBA00022692"/>
    </source>
</evidence>
<reference evidence="10 11" key="1">
    <citation type="submission" date="2018-05" db="EMBL/GenBank/DDBJ databases">
        <title>Pararhodobacter marina sp. nov., isolated from deep-sea water of the Indian Ocean.</title>
        <authorList>
            <person name="Lai Q.Sr."/>
            <person name="Liu X."/>
            <person name="Shao Z."/>
        </authorList>
    </citation>
    <scope>NUCLEOTIDE SEQUENCE [LARGE SCALE GENOMIC DNA]</scope>
    <source>
        <strain evidence="10 11">CIC4N-9</strain>
    </source>
</reference>
<dbReference type="PANTHER" id="PTHR43357:SF3">
    <property type="entry name" value="FE(3+)-TRANSPORT SYSTEM PERMEASE PROTEIN FBPB 2"/>
    <property type="match status" value="1"/>
</dbReference>
<name>A0A2U2CCU4_9RHOB</name>
<organism evidence="10 11">
    <name type="scientific">Pararhodobacter marinus</name>
    <dbReference type="NCBI Taxonomy" id="2184063"/>
    <lineage>
        <taxon>Bacteria</taxon>
        <taxon>Pseudomonadati</taxon>
        <taxon>Pseudomonadota</taxon>
        <taxon>Alphaproteobacteria</taxon>
        <taxon>Rhodobacterales</taxon>
        <taxon>Paracoccaceae</taxon>
        <taxon>Pararhodobacter</taxon>
    </lineage>
</organism>
<dbReference type="InterPro" id="IPR000515">
    <property type="entry name" value="MetI-like"/>
</dbReference>
<evidence type="ECO:0000256" key="3">
    <source>
        <dbReference type="ARBA" id="ARBA00022475"/>
    </source>
</evidence>
<comment type="subcellular location">
    <subcellularLocation>
        <location evidence="1">Cell inner membrane</location>
        <topology evidence="1">Multi-pass membrane protein</topology>
    </subcellularLocation>
    <subcellularLocation>
        <location evidence="8">Cell membrane</location>
        <topology evidence="8">Multi-pass membrane protein</topology>
    </subcellularLocation>
</comment>
<dbReference type="SUPFAM" id="SSF161098">
    <property type="entry name" value="MetI-like"/>
    <property type="match status" value="2"/>
</dbReference>
<feature type="transmembrane region" description="Helical" evidence="8">
    <location>
        <begin position="95"/>
        <end position="116"/>
    </location>
</feature>
<dbReference type="AlphaFoldDB" id="A0A2U2CCU4"/>
<feature type="transmembrane region" description="Helical" evidence="8">
    <location>
        <begin position="305"/>
        <end position="330"/>
    </location>
</feature>
<dbReference type="PANTHER" id="PTHR43357">
    <property type="entry name" value="INNER MEMBRANE ABC TRANSPORTER PERMEASE PROTEIN YDCV"/>
    <property type="match status" value="1"/>
</dbReference>
<comment type="caution">
    <text evidence="10">The sequence shown here is derived from an EMBL/GenBank/DDBJ whole genome shotgun (WGS) entry which is preliminary data.</text>
</comment>
<keyword evidence="2 8" id="KW-0813">Transport</keyword>
<dbReference type="CDD" id="cd06261">
    <property type="entry name" value="TM_PBP2"/>
    <property type="match status" value="2"/>
</dbReference>
<evidence type="ECO:0000256" key="4">
    <source>
        <dbReference type="ARBA" id="ARBA00022519"/>
    </source>
</evidence>
<feature type="domain" description="ABC transmembrane type-1" evidence="9">
    <location>
        <begin position="356"/>
        <end position="552"/>
    </location>
</feature>
<keyword evidence="11" id="KW-1185">Reference proteome</keyword>
<feature type="transmembrane region" description="Helical" evidence="8">
    <location>
        <begin position="402"/>
        <end position="421"/>
    </location>
</feature>
<comment type="similarity">
    <text evidence="8">Belongs to the binding-protein-dependent transport system permease family.</text>
</comment>
<feature type="transmembrane region" description="Helical" evidence="8">
    <location>
        <begin position="360"/>
        <end position="381"/>
    </location>
</feature>
<dbReference type="GO" id="GO:0005886">
    <property type="term" value="C:plasma membrane"/>
    <property type="evidence" value="ECO:0007669"/>
    <property type="project" value="UniProtKB-SubCell"/>
</dbReference>